<evidence type="ECO:0000256" key="3">
    <source>
        <dbReference type="ARBA" id="ARBA00022857"/>
    </source>
</evidence>
<dbReference type="PRINTS" id="PR00080">
    <property type="entry name" value="SDRFAMILY"/>
</dbReference>
<evidence type="ECO:0000313" key="7">
    <source>
        <dbReference type="Proteomes" id="UP000759131"/>
    </source>
</evidence>
<evidence type="ECO:0000256" key="1">
    <source>
        <dbReference type="ARBA" id="ARBA00004240"/>
    </source>
</evidence>
<dbReference type="PRINTS" id="PR00081">
    <property type="entry name" value="GDHRDH"/>
</dbReference>
<dbReference type="PROSITE" id="PS00061">
    <property type="entry name" value="ADH_SHORT"/>
    <property type="match status" value="1"/>
</dbReference>
<dbReference type="GO" id="GO:0016491">
    <property type="term" value="F:oxidoreductase activity"/>
    <property type="evidence" value="ECO:0007669"/>
    <property type="project" value="UniProtKB-KW"/>
</dbReference>
<protein>
    <submittedName>
        <fullName evidence="6">Uncharacterized protein</fullName>
    </submittedName>
</protein>
<dbReference type="PANTHER" id="PTHR43899">
    <property type="entry name" value="RH59310P"/>
    <property type="match status" value="1"/>
</dbReference>
<feature type="non-terminal residue" evidence="6">
    <location>
        <position position="232"/>
    </location>
</feature>
<organism evidence="6">
    <name type="scientific">Medioppia subpectinata</name>
    <dbReference type="NCBI Taxonomy" id="1979941"/>
    <lineage>
        <taxon>Eukaryota</taxon>
        <taxon>Metazoa</taxon>
        <taxon>Ecdysozoa</taxon>
        <taxon>Arthropoda</taxon>
        <taxon>Chelicerata</taxon>
        <taxon>Arachnida</taxon>
        <taxon>Acari</taxon>
        <taxon>Acariformes</taxon>
        <taxon>Sarcoptiformes</taxon>
        <taxon>Oribatida</taxon>
        <taxon>Brachypylina</taxon>
        <taxon>Oppioidea</taxon>
        <taxon>Oppiidae</taxon>
        <taxon>Medioppia</taxon>
    </lineage>
</organism>
<dbReference type="AlphaFoldDB" id="A0A7R9L6S8"/>
<dbReference type="OrthoDB" id="5545019at2759"/>
<name>A0A7R9L6S8_9ACAR</name>
<dbReference type="InterPro" id="IPR051019">
    <property type="entry name" value="VLCFA-Steroid_DH"/>
</dbReference>
<sequence>MKYEFKWCGGAYAVITGATEGLGVEYSLQLAQKGYNLLLISQHSTKLTQLVNEIQRKHASCRVRTLAIDLRQTNIDHQINYHFRQLPEIHVLVNNAGIYYPMRKPKYFERILNLDDFINDIINVNVKACTKLTALVLPQMVVRGRGVIINVSSFAAILPVPLLSLYSATKAYVDSMSRALHEEYKDKGIVIQSVLPFYTATNHIRNNWFTYWVPNKEECVRNALSAIGSESR</sequence>
<evidence type="ECO:0000256" key="2">
    <source>
        <dbReference type="ARBA" id="ARBA00006484"/>
    </source>
</evidence>
<accession>A0A7R9L6S8</accession>
<keyword evidence="7" id="KW-1185">Reference proteome</keyword>
<dbReference type="PIRSF" id="PIRSF000126">
    <property type="entry name" value="11-beta-HSD1"/>
    <property type="match status" value="1"/>
</dbReference>
<dbReference type="EMBL" id="OC872652">
    <property type="protein sequence ID" value="CAD7635964.1"/>
    <property type="molecule type" value="Genomic_DNA"/>
</dbReference>
<dbReference type="GO" id="GO:0005783">
    <property type="term" value="C:endoplasmic reticulum"/>
    <property type="evidence" value="ECO:0007669"/>
    <property type="project" value="UniProtKB-SubCell"/>
</dbReference>
<comment type="subcellular location">
    <subcellularLocation>
        <location evidence="1">Endoplasmic reticulum</location>
    </subcellularLocation>
</comment>
<dbReference type="Pfam" id="PF00106">
    <property type="entry name" value="adh_short"/>
    <property type="match status" value="1"/>
</dbReference>
<keyword evidence="3" id="KW-0521">NADP</keyword>
<dbReference type="EMBL" id="CAJPIZ010018077">
    <property type="protein sequence ID" value="CAG2116394.1"/>
    <property type="molecule type" value="Genomic_DNA"/>
</dbReference>
<gene>
    <name evidence="6" type="ORF">OSB1V03_LOCUS16353</name>
</gene>
<comment type="similarity">
    <text evidence="2 5">Belongs to the short-chain dehydrogenases/reductases (SDR) family.</text>
</comment>
<dbReference type="Gene3D" id="3.40.50.720">
    <property type="entry name" value="NAD(P)-binding Rossmann-like Domain"/>
    <property type="match status" value="1"/>
</dbReference>
<dbReference type="PANTHER" id="PTHR43899:SF13">
    <property type="entry name" value="RH59310P"/>
    <property type="match status" value="1"/>
</dbReference>
<evidence type="ECO:0000313" key="6">
    <source>
        <dbReference type="EMBL" id="CAD7635964.1"/>
    </source>
</evidence>
<dbReference type="Proteomes" id="UP000759131">
    <property type="component" value="Unassembled WGS sequence"/>
</dbReference>
<keyword evidence="4" id="KW-0560">Oxidoreductase</keyword>
<evidence type="ECO:0000256" key="4">
    <source>
        <dbReference type="ARBA" id="ARBA00023002"/>
    </source>
</evidence>
<dbReference type="SUPFAM" id="SSF51735">
    <property type="entry name" value="NAD(P)-binding Rossmann-fold domains"/>
    <property type="match status" value="1"/>
</dbReference>
<dbReference type="FunFam" id="3.40.50.720:FF:000137">
    <property type="entry name" value="Hydroxysteroid (17-beta) dehydrogenase 3"/>
    <property type="match status" value="1"/>
</dbReference>
<evidence type="ECO:0000256" key="5">
    <source>
        <dbReference type="RuleBase" id="RU000363"/>
    </source>
</evidence>
<reference evidence="6" key="1">
    <citation type="submission" date="2020-11" db="EMBL/GenBank/DDBJ databases">
        <authorList>
            <person name="Tran Van P."/>
        </authorList>
    </citation>
    <scope>NUCLEOTIDE SEQUENCE</scope>
</reference>
<dbReference type="InterPro" id="IPR002347">
    <property type="entry name" value="SDR_fam"/>
</dbReference>
<dbReference type="InterPro" id="IPR036291">
    <property type="entry name" value="NAD(P)-bd_dom_sf"/>
</dbReference>
<dbReference type="InterPro" id="IPR020904">
    <property type="entry name" value="Sc_DH/Rdtase_CS"/>
</dbReference>
<dbReference type="CDD" id="cd05356">
    <property type="entry name" value="17beta-HSD1_like_SDR_c"/>
    <property type="match status" value="1"/>
</dbReference>
<proteinExistence type="inferred from homology"/>